<dbReference type="Proteomes" id="UP000051861">
    <property type="component" value="Unassembled WGS sequence"/>
</dbReference>
<protein>
    <submittedName>
        <fullName evidence="1">Uncharacterized protein</fullName>
    </submittedName>
</protein>
<gene>
    <name evidence="1" type="ORF">AMJ44_13470</name>
</gene>
<reference evidence="1 2" key="1">
    <citation type="journal article" date="2015" name="Microbiome">
        <title>Genomic resolution of linkages in carbon, nitrogen, and sulfur cycling among widespread estuary sediment bacteria.</title>
        <authorList>
            <person name="Baker B.J."/>
            <person name="Lazar C.S."/>
            <person name="Teske A.P."/>
            <person name="Dick G.J."/>
        </authorList>
    </citation>
    <scope>NUCLEOTIDE SEQUENCE [LARGE SCALE GENOMIC DNA]</scope>
    <source>
        <strain evidence="1">DG_54_3</strain>
    </source>
</reference>
<dbReference type="EMBL" id="LIZX01000201">
    <property type="protein sequence ID" value="KPJ64069.1"/>
    <property type="molecule type" value="Genomic_DNA"/>
</dbReference>
<organism evidence="1 2">
    <name type="scientific">candidate division WOR-1 bacterium DG_54_3</name>
    <dbReference type="NCBI Taxonomy" id="1703775"/>
    <lineage>
        <taxon>Bacteria</taxon>
        <taxon>Bacillati</taxon>
        <taxon>Saganbacteria</taxon>
    </lineage>
</organism>
<evidence type="ECO:0000313" key="1">
    <source>
        <dbReference type="EMBL" id="KPJ64069.1"/>
    </source>
</evidence>
<proteinExistence type="predicted"/>
<name>A0A0S7XNL1_UNCSA</name>
<comment type="caution">
    <text evidence="1">The sequence shown here is derived from an EMBL/GenBank/DDBJ whole genome shotgun (WGS) entry which is preliminary data.</text>
</comment>
<dbReference type="AlphaFoldDB" id="A0A0S7XNL1"/>
<accession>A0A0S7XNL1</accession>
<evidence type="ECO:0000313" key="2">
    <source>
        <dbReference type="Proteomes" id="UP000051861"/>
    </source>
</evidence>
<sequence>MDLIILQLFIINQNLSYILLIQKFRFFIDHSSSMNMGTAVIQTAPVLEDILIRKICLSGA</sequence>